<keyword evidence="1" id="KW-0472">Membrane</keyword>
<keyword evidence="1" id="KW-0812">Transmembrane</keyword>
<dbReference type="Proteomes" id="UP001558613">
    <property type="component" value="Unassembled WGS sequence"/>
</dbReference>
<evidence type="ECO:0000313" key="3">
    <source>
        <dbReference type="Proteomes" id="UP001558613"/>
    </source>
</evidence>
<feature type="transmembrane region" description="Helical" evidence="1">
    <location>
        <begin position="51"/>
        <end position="73"/>
    </location>
</feature>
<gene>
    <name evidence="2" type="ORF">QQF64_019261</name>
</gene>
<dbReference type="EMBL" id="JAYMGO010000022">
    <property type="protein sequence ID" value="KAL1251465.1"/>
    <property type="molecule type" value="Genomic_DNA"/>
</dbReference>
<keyword evidence="3" id="KW-1185">Reference proteome</keyword>
<accession>A0ABR3LF32</accession>
<comment type="caution">
    <text evidence="2">The sequence shown here is derived from an EMBL/GenBank/DDBJ whole genome shotgun (WGS) entry which is preliminary data.</text>
</comment>
<sequence>MVCSRTDWKGEYVLDDKLKIKWCKPTELIPGRNETELKKQILSYINDSQTIGFAVLLSYSLLIIFAVCCIHWCNTEEPKKLSQEEECL</sequence>
<evidence type="ECO:0000313" key="2">
    <source>
        <dbReference type="EMBL" id="KAL1251465.1"/>
    </source>
</evidence>
<proteinExistence type="predicted"/>
<organism evidence="2 3">
    <name type="scientific">Cirrhinus molitorella</name>
    <name type="common">mud carp</name>
    <dbReference type="NCBI Taxonomy" id="172907"/>
    <lineage>
        <taxon>Eukaryota</taxon>
        <taxon>Metazoa</taxon>
        <taxon>Chordata</taxon>
        <taxon>Craniata</taxon>
        <taxon>Vertebrata</taxon>
        <taxon>Euteleostomi</taxon>
        <taxon>Actinopterygii</taxon>
        <taxon>Neopterygii</taxon>
        <taxon>Teleostei</taxon>
        <taxon>Ostariophysi</taxon>
        <taxon>Cypriniformes</taxon>
        <taxon>Cyprinidae</taxon>
        <taxon>Labeoninae</taxon>
        <taxon>Labeonini</taxon>
        <taxon>Cirrhinus</taxon>
    </lineage>
</organism>
<keyword evidence="1" id="KW-1133">Transmembrane helix</keyword>
<evidence type="ECO:0000256" key="1">
    <source>
        <dbReference type="SAM" id="Phobius"/>
    </source>
</evidence>
<protein>
    <submittedName>
        <fullName evidence="2">Uncharacterized protein</fullName>
    </submittedName>
</protein>
<reference evidence="2 3" key="1">
    <citation type="submission" date="2023-09" db="EMBL/GenBank/DDBJ databases">
        <authorList>
            <person name="Wang M."/>
        </authorList>
    </citation>
    <scope>NUCLEOTIDE SEQUENCE [LARGE SCALE GENOMIC DNA]</scope>
    <source>
        <strain evidence="2">GT-2023</strain>
        <tissue evidence="2">Liver</tissue>
    </source>
</reference>
<name>A0ABR3LF32_9TELE</name>